<feature type="region of interest" description="Disordered" evidence="5">
    <location>
        <begin position="86"/>
        <end position="126"/>
    </location>
</feature>
<dbReference type="GO" id="GO:0005634">
    <property type="term" value="C:nucleus"/>
    <property type="evidence" value="ECO:0007669"/>
    <property type="project" value="TreeGrafter"/>
</dbReference>
<sequence length="945" mass="105066">MADGHDTGQRDLEKELTCSICKEILFQPLTLLDCLHSFCGGCLKEWFAHQASVARSIHPYTCPSCRASVRVTRPNATVTTLLESFLRENPDKDRSEEDKKDEREKYKPGDTIMPKLRLRGAPRNEEDQRLMDEVMALSMDEAGIGRNSNTLQEPDHGRTRHRSREHRSRERRSRDPSRSPGQSRGERQDNNARVTRPRGSRGPSPSPSPSPQRERARQVEHQHSLRSILSVSELDPQEMQEDIMRQIADEGLLNDIDWNNLDTTQEEELSEMIARAYQQRREQRRQERRQRERATGPTRDRSGDRSAHNSPQQQPISDQTTSRHAESVMEDDTASRAPARPPVSNPHLIDSANHVHTIRHRRTGSGTSTRSTTRSDSANAASSSSNGLGIEGVAAVSRPEARRRMSNERRSTDPERVRTLAHRPHAPSNPSAPAGSAPGSPRELQVEDVSHRRQRSGSNPRPHRSPLLASSIFPQSRPNNNSSPSLVPSQTQAIPAAASSSTTTPIPTRNALAPTPADGRPTSSSSGNHRPTLYTEPTVSCDRCGRSHIEYDLHYSCKKCQNGKFNVCLPCYRAGKGCLQWYGFGWAALAKYERFAPPGGYSPDQEPPHVLDGHRYLRPQHPLVSAPPTTPDQPKRSVTEEDPAKRLQDGVFCDICSSFANPCYWKCDICNEGGWGYCNDCVNQGRHCTHPLLPLKAISKDTNWRPSNGLNPPYSETNPPLTPKSASIVKGLGTVTIANRYFKLLQFLTKCDICTYSISPSNTRFHCPVCNDGDYDICSPCYHGQVSMGKISAANGPNGWRRCPQGHRMVVIGFEDRDGGQRRLVERDRVGGSRLKEEESSSNDMTAIPDWSWKDANGKDRKARTGYNVSGRLPPDSGVGLRLVANWGYFPSEGVKDELMFPKGAEIREAEDINGDWFWGGYAGAMGLFPGNYGRIIGGFGGEGG</sequence>
<gene>
    <name evidence="7" type="ORF">E6O75_ATG08888</name>
</gene>
<dbReference type="EMBL" id="SNSC02000022">
    <property type="protein sequence ID" value="TID14742.1"/>
    <property type="molecule type" value="Genomic_DNA"/>
</dbReference>
<feature type="compositionally biased region" description="Basic and acidic residues" evidence="5">
    <location>
        <begin position="633"/>
        <end position="642"/>
    </location>
</feature>
<accession>A0A4Z1P328</accession>
<dbReference type="GO" id="GO:0004842">
    <property type="term" value="F:ubiquitin-protein transferase activity"/>
    <property type="evidence" value="ECO:0007669"/>
    <property type="project" value="TreeGrafter"/>
</dbReference>
<dbReference type="InterPro" id="IPR001841">
    <property type="entry name" value="Znf_RING"/>
</dbReference>
<dbReference type="GO" id="GO:0006511">
    <property type="term" value="P:ubiquitin-dependent protein catabolic process"/>
    <property type="evidence" value="ECO:0007669"/>
    <property type="project" value="TreeGrafter"/>
</dbReference>
<feature type="compositionally biased region" description="Basic and acidic residues" evidence="5">
    <location>
        <begin position="399"/>
        <end position="418"/>
    </location>
</feature>
<dbReference type="PANTHER" id="PTHR16079">
    <property type="entry name" value="UBIQUITIN LIGASE PROTEIN CHFR"/>
    <property type="match status" value="1"/>
</dbReference>
<feature type="compositionally biased region" description="Polar residues" evidence="5">
    <location>
        <begin position="308"/>
        <end position="320"/>
    </location>
</feature>
<feature type="region of interest" description="Disordered" evidence="5">
    <location>
        <begin position="140"/>
        <end position="237"/>
    </location>
</feature>
<dbReference type="STRING" id="86259.A0A4Z1P328"/>
<evidence type="ECO:0000259" key="6">
    <source>
        <dbReference type="PROSITE" id="PS50089"/>
    </source>
</evidence>
<proteinExistence type="predicted"/>
<feature type="compositionally biased region" description="Basic and acidic residues" evidence="5">
    <location>
        <begin position="279"/>
        <end position="307"/>
    </location>
</feature>
<dbReference type="InterPro" id="IPR043145">
    <property type="entry name" value="Znf_ZZ_sf"/>
</dbReference>
<name>A0A4Z1P328_9PEZI</name>
<dbReference type="PANTHER" id="PTHR16079:SF4">
    <property type="entry name" value="E3 UBIQUITIN-PROTEIN LIGASE CHFR"/>
    <property type="match status" value="1"/>
</dbReference>
<keyword evidence="1" id="KW-0479">Metal-binding</keyword>
<keyword evidence="2 4" id="KW-0863">Zinc-finger</keyword>
<feature type="compositionally biased region" description="Low complexity" evidence="5">
    <location>
        <begin position="364"/>
        <end position="387"/>
    </location>
</feature>
<dbReference type="InterPro" id="IPR017907">
    <property type="entry name" value="Znf_RING_CS"/>
</dbReference>
<feature type="domain" description="RING-type" evidence="6">
    <location>
        <begin position="18"/>
        <end position="66"/>
    </location>
</feature>
<feature type="compositionally biased region" description="Basic residues" evidence="5">
    <location>
        <begin position="158"/>
        <end position="171"/>
    </location>
</feature>
<dbReference type="InterPro" id="IPR018957">
    <property type="entry name" value="Znf_C3HC4_RING-type"/>
</dbReference>
<protein>
    <recommendedName>
        <fullName evidence="6">RING-type domain-containing protein</fullName>
    </recommendedName>
</protein>
<dbReference type="Gene3D" id="2.30.30.40">
    <property type="entry name" value="SH3 Domains"/>
    <property type="match status" value="1"/>
</dbReference>
<feature type="compositionally biased region" description="Low complexity" evidence="5">
    <location>
        <begin position="426"/>
        <end position="442"/>
    </location>
</feature>
<dbReference type="AlphaFoldDB" id="A0A4Z1P328"/>
<evidence type="ECO:0000256" key="3">
    <source>
        <dbReference type="ARBA" id="ARBA00022833"/>
    </source>
</evidence>
<evidence type="ECO:0000256" key="1">
    <source>
        <dbReference type="ARBA" id="ARBA00022723"/>
    </source>
</evidence>
<dbReference type="InterPro" id="IPR052256">
    <property type="entry name" value="E3_ubiquitin-ligase_CHFR"/>
</dbReference>
<dbReference type="Pfam" id="PF00097">
    <property type="entry name" value="zf-C3HC4"/>
    <property type="match status" value="1"/>
</dbReference>
<keyword evidence="3" id="KW-0862">Zinc</keyword>
<dbReference type="InterPro" id="IPR036028">
    <property type="entry name" value="SH3-like_dom_sf"/>
</dbReference>
<organism evidence="7 8">
    <name type="scientific">Venturia nashicola</name>
    <dbReference type="NCBI Taxonomy" id="86259"/>
    <lineage>
        <taxon>Eukaryota</taxon>
        <taxon>Fungi</taxon>
        <taxon>Dikarya</taxon>
        <taxon>Ascomycota</taxon>
        <taxon>Pezizomycotina</taxon>
        <taxon>Dothideomycetes</taxon>
        <taxon>Pleosporomycetidae</taxon>
        <taxon>Venturiales</taxon>
        <taxon>Venturiaceae</taxon>
        <taxon>Venturia</taxon>
    </lineage>
</organism>
<dbReference type="Gene3D" id="3.30.60.90">
    <property type="match status" value="1"/>
</dbReference>
<evidence type="ECO:0000256" key="5">
    <source>
        <dbReference type="SAM" id="MobiDB-lite"/>
    </source>
</evidence>
<dbReference type="GO" id="GO:0016567">
    <property type="term" value="P:protein ubiquitination"/>
    <property type="evidence" value="ECO:0007669"/>
    <property type="project" value="TreeGrafter"/>
</dbReference>
<comment type="caution">
    <text evidence="7">The sequence shown here is derived from an EMBL/GenBank/DDBJ whole genome shotgun (WGS) entry which is preliminary data.</text>
</comment>
<feature type="compositionally biased region" description="Basic and acidic residues" evidence="5">
    <location>
        <begin position="212"/>
        <end position="223"/>
    </location>
</feature>
<dbReference type="GO" id="GO:0008270">
    <property type="term" value="F:zinc ion binding"/>
    <property type="evidence" value="ECO:0007669"/>
    <property type="project" value="UniProtKB-KW"/>
</dbReference>
<evidence type="ECO:0000313" key="7">
    <source>
        <dbReference type="EMBL" id="TID14742.1"/>
    </source>
</evidence>
<feature type="region of interest" description="Disordered" evidence="5">
    <location>
        <begin position="620"/>
        <end position="642"/>
    </location>
</feature>
<feature type="compositionally biased region" description="Basic and acidic residues" evidence="5">
    <location>
        <begin position="86"/>
        <end position="108"/>
    </location>
</feature>
<evidence type="ECO:0000256" key="4">
    <source>
        <dbReference type="PROSITE-ProRule" id="PRU00175"/>
    </source>
</evidence>
<dbReference type="InterPro" id="IPR013083">
    <property type="entry name" value="Znf_RING/FYVE/PHD"/>
</dbReference>
<evidence type="ECO:0000256" key="2">
    <source>
        <dbReference type="ARBA" id="ARBA00022771"/>
    </source>
</evidence>
<dbReference type="PROSITE" id="PS50089">
    <property type="entry name" value="ZF_RING_2"/>
    <property type="match status" value="1"/>
</dbReference>
<feature type="region of interest" description="Disordered" evidence="5">
    <location>
        <begin position="830"/>
        <end position="853"/>
    </location>
</feature>
<feature type="compositionally biased region" description="Basic and acidic residues" evidence="5">
    <location>
        <begin position="830"/>
        <end position="839"/>
    </location>
</feature>
<feature type="compositionally biased region" description="Low complexity" evidence="5">
    <location>
        <begin position="476"/>
        <end position="508"/>
    </location>
</feature>
<reference evidence="7 8" key="1">
    <citation type="submission" date="2019-04" db="EMBL/GenBank/DDBJ databases">
        <title>High contiguity whole genome sequence and gene annotation resource for two Venturia nashicola isolates.</title>
        <authorList>
            <person name="Prokchorchik M."/>
            <person name="Won K."/>
            <person name="Lee Y."/>
            <person name="Choi E.D."/>
            <person name="Segonzac C."/>
            <person name="Sohn K.H."/>
        </authorList>
    </citation>
    <scope>NUCLEOTIDE SEQUENCE [LARGE SCALE GENOMIC DNA]</scope>
    <source>
        <strain evidence="7 8">PRI2</strain>
    </source>
</reference>
<dbReference type="Proteomes" id="UP000298493">
    <property type="component" value="Unassembled WGS sequence"/>
</dbReference>
<evidence type="ECO:0000313" key="8">
    <source>
        <dbReference type="Proteomes" id="UP000298493"/>
    </source>
</evidence>
<dbReference type="SUPFAM" id="SSF50044">
    <property type="entry name" value="SH3-domain"/>
    <property type="match status" value="1"/>
</dbReference>
<dbReference type="OrthoDB" id="1305878at2759"/>
<dbReference type="Gene3D" id="3.30.40.10">
    <property type="entry name" value="Zinc/RING finger domain, C3HC4 (zinc finger)"/>
    <property type="match status" value="1"/>
</dbReference>
<keyword evidence="8" id="KW-1185">Reference proteome</keyword>
<feature type="region of interest" description="Disordered" evidence="5">
    <location>
        <begin position="278"/>
        <end position="537"/>
    </location>
</feature>
<dbReference type="SUPFAM" id="SSF57850">
    <property type="entry name" value="RING/U-box"/>
    <property type="match status" value="3"/>
</dbReference>
<dbReference type="SMART" id="SM00184">
    <property type="entry name" value="RING"/>
    <property type="match status" value="1"/>
</dbReference>
<dbReference type="PROSITE" id="PS00518">
    <property type="entry name" value="ZF_RING_1"/>
    <property type="match status" value="1"/>
</dbReference>